<reference evidence="2 3" key="1">
    <citation type="submission" date="2022-06" db="EMBL/GenBank/DDBJ databases">
        <title>Genomic Encyclopedia of Archaeal and Bacterial Type Strains, Phase II (KMG-II): from individual species to whole genera.</title>
        <authorList>
            <person name="Goeker M."/>
        </authorList>
    </citation>
    <scope>NUCLEOTIDE SEQUENCE [LARGE SCALE GENOMIC DNA]</scope>
    <source>
        <strain evidence="2 3">DSM 45037</strain>
    </source>
</reference>
<dbReference type="InterPro" id="IPR028973">
    <property type="entry name" value="PhnB-like"/>
</dbReference>
<evidence type="ECO:0000313" key="3">
    <source>
        <dbReference type="Proteomes" id="UP001205740"/>
    </source>
</evidence>
<comment type="caution">
    <text evidence="2">The sequence shown here is derived from an EMBL/GenBank/DDBJ whole genome shotgun (WGS) entry which is preliminary data.</text>
</comment>
<dbReference type="PANTHER" id="PTHR33990:SF2">
    <property type="entry name" value="PHNB-LIKE DOMAIN-CONTAINING PROTEIN"/>
    <property type="match status" value="1"/>
</dbReference>
<accession>A0ABT1GZW6</accession>
<dbReference type="InterPro" id="IPR009725">
    <property type="entry name" value="3_dmu_93_MTrfase"/>
</dbReference>
<dbReference type="Pfam" id="PF06983">
    <property type="entry name" value="3-dmu-9_3-mt"/>
    <property type="match status" value="1"/>
</dbReference>
<sequence length="152" mass="16921">MAAPVTPFLWFDDDLGDALELYGRVFPDFLVHEKGMAGDAVFTATFECNGQRFQAMNAGPQFPFTEAVSFMILCEDQEETDHYWYGLLADGGVESQCGWLKDRFGLSWQVTPKRLLELNGDPDPERARASMAAMMTMQRIVIADLEAAVAAV</sequence>
<evidence type="ECO:0000259" key="1">
    <source>
        <dbReference type="Pfam" id="PF06983"/>
    </source>
</evidence>
<evidence type="ECO:0000313" key="2">
    <source>
        <dbReference type="EMBL" id="MCP2160543.1"/>
    </source>
</evidence>
<dbReference type="InterPro" id="IPR029068">
    <property type="entry name" value="Glyas_Bleomycin-R_OHBP_Dase"/>
</dbReference>
<dbReference type="PIRSF" id="PIRSF021700">
    <property type="entry name" value="3_dmu_93_MTrfase"/>
    <property type="match status" value="1"/>
</dbReference>
<organism evidence="2 3">
    <name type="scientific">Williamsia serinedens</name>
    <dbReference type="NCBI Taxonomy" id="391736"/>
    <lineage>
        <taxon>Bacteria</taxon>
        <taxon>Bacillati</taxon>
        <taxon>Actinomycetota</taxon>
        <taxon>Actinomycetes</taxon>
        <taxon>Mycobacteriales</taxon>
        <taxon>Nocardiaceae</taxon>
        <taxon>Williamsia</taxon>
    </lineage>
</organism>
<protein>
    <submittedName>
        <fullName evidence="2">Glyoxalase superfamily enzyme, possibly 3-demethylubiquinone-9 3-methyltransferase</fullName>
    </submittedName>
</protein>
<feature type="domain" description="PhnB-like" evidence="1">
    <location>
        <begin position="5"/>
        <end position="111"/>
    </location>
</feature>
<dbReference type="CDD" id="cd06588">
    <property type="entry name" value="PhnB_like"/>
    <property type="match status" value="1"/>
</dbReference>
<dbReference type="PANTHER" id="PTHR33990">
    <property type="entry name" value="PROTEIN YJDN-RELATED"/>
    <property type="match status" value="1"/>
</dbReference>
<dbReference type="Gene3D" id="3.10.180.10">
    <property type="entry name" value="2,3-Dihydroxybiphenyl 1,2-Dioxygenase, domain 1"/>
    <property type="match status" value="1"/>
</dbReference>
<dbReference type="Proteomes" id="UP001205740">
    <property type="component" value="Unassembled WGS sequence"/>
</dbReference>
<keyword evidence="3" id="KW-1185">Reference proteome</keyword>
<name>A0ABT1GZW6_9NOCA</name>
<gene>
    <name evidence="2" type="ORF">LX12_001730</name>
</gene>
<proteinExistence type="predicted"/>
<dbReference type="SUPFAM" id="SSF54593">
    <property type="entry name" value="Glyoxalase/Bleomycin resistance protein/Dihydroxybiphenyl dioxygenase"/>
    <property type="match status" value="1"/>
</dbReference>
<dbReference type="RefSeq" id="WP_253654128.1">
    <property type="nucleotide sequence ID" value="NZ_BAAAOE010000003.1"/>
</dbReference>
<dbReference type="EMBL" id="JAMTCG010000003">
    <property type="protein sequence ID" value="MCP2160543.1"/>
    <property type="molecule type" value="Genomic_DNA"/>
</dbReference>